<accession>A0A316TN44</accession>
<dbReference type="GO" id="GO:0046983">
    <property type="term" value="F:protein dimerization activity"/>
    <property type="evidence" value="ECO:0007669"/>
    <property type="project" value="InterPro"/>
</dbReference>
<dbReference type="InterPro" id="IPR013767">
    <property type="entry name" value="PAS_fold"/>
</dbReference>
<evidence type="ECO:0000256" key="4">
    <source>
        <dbReference type="ARBA" id="ARBA00022840"/>
    </source>
</evidence>
<evidence type="ECO:0000256" key="3">
    <source>
        <dbReference type="ARBA" id="ARBA00022777"/>
    </source>
</evidence>
<dbReference type="EMBL" id="QGGB01000012">
    <property type="protein sequence ID" value="PWN05071.1"/>
    <property type="molecule type" value="Genomic_DNA"/>
</dbReference>
<dbReference type="Gene3D" id="3.30.450.20">
    <property type="entry name" value="PAS domain"/>
    <property type="match status" value="1"/>
</dbReference>
<keyword evidence="5" id="KW-0902">Two-component regulatory system</keyword>
<dbReference type="Pfam" id="PF07730">
    <property type="entry name" value="HisKA_3"/>
    <property type="match status" value="1"/>
</dbReference>
<keyword evidence="3 9" id="KW-0418">Kinase</keyword>
<evidence type="ECO:0000256" key="7">
    <source>
        <dbReference type="ARBA" id="ARBA00070616"/>
    </source>
</evidence>
<dbReference type="SMART" id="SM00387">
    <property type="entry name" value="HATPase_c"/>
    <property type="match status" value="1"/>
</dbReference>
<dbReference type="FunFam" id="3.30.450.20:FF:000060">
    <property type="entry name" value="Sensor protein FixL"/>
    <property type="match status" value="1"/>
</dbReference>
<dbReference type="CDD" id="cd00130">
    <property type="entry name" value="PAS"/>
    <property type="match status" value="1"/>
</dbReference>
<protein>
    <recommendedName>
        <fullName evidence="7">Sensor protein FixL</fullName>
    </recommendedName>
</protein>
<feature type="domain" description="PAS" evidence="8">
    <location>
        <begin position="136"/>
        <end position="189"/>
    </location>
</feature>
<dbReference type="PROSITE" id="PS50112">
    <property type="entry name" value="PAS"/>
    <property type="match status" value="1"/>
</dbReference>
<dbReference type="GO" id="GO:0005524">
    <property type="term" value="F:ATP binding"/>
    <property type="evidence" value="ECO:0007669"/>
    <property type="project" value="UniProtKB-KW"/>
</dbReference>
<comment type="function">
    <text evidence="6">Putative oxygen sensor; modulates the activity of FixJ, a transcriptional activator of nitrogen fixation fixK gene. FixL probably acts as a kinase that phosphorylates FixJ.</text>
</comment>
<dbReference type="RefSeq" id="WP_109648147.1">
    <property type="nucleotide sequence ID" value="NZ_QGGB01000012.1"/>
</dbReference>
<gene>
    <name evidence="9" type="ORF">DDZ15_16060</name>
</gene>
<dbReference type="InterPro" id="IPR011006">
    <property type="entry name" value="CheY-like_superfamily"/>
</dbReference>
<dbReference type="GO" id="GO:0016020">
    <property type="term" value="C:membrane"/>
    <property type="evidence" value="ECO:0007669"/>
    <property type="project" value="InterPro"/>
</dbReference>
<reference evidence="9 10" key="1">
    <citation type="submission" date="2018-05" db="EMBL/GenBank/DDBJ databases">
        <title>Rhodohalobacter halophilus gen. nov., sp. nov., a moderately halophilic member of the family Balneolaceae.</title>
        <authorList>
            <person name="Liu Z.-W."/>
        </authorList>
    </citation>
    <scope>NUCLEOTIDE SEQUENCE [LARGE SCALE GENOMIC DNA]</scope>
    <source>
        <strain evidence="9 10">8A47</strain>
    </source>
</reference>
<keyword evidence="2" id="KW-0547">Nucleotide-binding</keyword>
<evidence type="ECO:0000256" key="6">
    <source>
        <dbReference type="ARBA" id="ARBA00059827"/>
    </source>
</evidence>
<dbReference type="SUPFAM" id="SSF52172">
    <property type="entry name" value="CheY-like"/>
    <property type="match status" value="1"/>
</dbReference>
<dbReference type="AlphaFoldDB" id="A0A316TN44"/>
<dbReference type="InterPro" id="IPR036890">
    <property type="entry name" value="HATPase_C_sf"/>
</dbReference>
<dbReference type="InterPro" id="IPR011712">
    <property type="entry name" value="Sig_transdc_His_kin_sub3_dim/P"/>
</dbReference>
<dbReference type="InterPro" id="IPR000014">
    <property type="entry name" value="PAS"/>
</dbReference>
<dbReference type="SMART" id="SM00091">
    <property type="entry name" value="PAS"/>
    <property type="match status" value="1"/>
</dbReference>
<dbReference type="SUPFAM" id="SSF55874">
    <property type="entry name" value="ATPase domain of HSP90 chaperone/DNA topoisomerase II/histidine kinase"/>
    <property type="match status" value="1"/>
</dbReference>
<comment type="caution">
    <text evidence="9">The sequence shown here is derived from an EMBL/GenBank/DDBJ whole genome shotgun (WGS) entry which is preliminary data.</text>
</comment>
<name>A0A316TN44_9BACT</name>
<dbReference type="PANTHER" id="PTHR24421">
    <property type="entry name" value="NITRATE/NITRITE SENSOR PROTEIN NARX-RELATED"/>
    <property type="match status" value="1"/>
</dbReference>
<keyword evidence="4" id="KW-0067">ATP-binding</keyword>
<dbReference type="InterPro" id="IPR050482">
    <property type="entry name" value="Sensor_HK_TwoCompSys"/>
</dbReference>
<evidence type="ECO:0000256" key="5">
    <source>
        <dbReference type="ARBA" id="ARBA00023012"/>
    </source>
</evidence>
<dbReference type="InterPro" id="IPR003594">
    <property type="entry name" value="HATPase_dom"/>
</dbReference>
<evidence type="ECO:0000256" key="1">
    <source>
        <dbReference type="ARBA" id="ARBA00022679"/>
    </source>
</evidence>
<dbReference type="GO" id="GO:0000155">
    <property type="term" value="F:phosphorelay sensor kinase activity"/>
    <property type="evidence" value="ECO:0007669"/>
    <property type="project" value="InterPro"/>
</dbReference>
<dbReference type="Pfam" id="PF00989">
    <property type="entry name" value="PAS"/>
    <property type="match status" value="1"/>
</dbReference>
<dbReference type="NCBIfam" id="TIGR00229">
    <property type="entry name" value="sensory_box"/>
    <property type="match status" value="1"/>
</dbReference>
<organism evidence="9 10">
    <name type="scientific">Rhodohalobacter mucosus</name>
    <dbReference type="NCBI Taxonomy" id="2079485"/>
    <lineage>
        <taxon>Bacteria</taxon>
        <taxon>Pseudomonadati</taxon>
        <taxon>Balneolota</taxon>
        <taxon>Balneolia</taxon>
        <taxon>Balneolales</taxon>
        <taxon>Balneolaceae</taxon>
        <taxon>Rhodohalobacter</taxon>
    </lineage>
</organism>
<evidence type="ECO:0000259" key="8">
    <source>
        <dbReference type="PROSITE" id="PS50112"/>
    </source>
</evidence>
<dbReference type="SUPFAM" id="SSF55785">
    <property type="entry name" value="PYP-like sensor domain (PAS domain)"/>
    <property type="match status" value="1"/>
</dbReference>
<dbReference type="Gene3D" id="1.20.5.1930">
    <property type="match status" value="1"/>
</dbReference>
<evidence type="ECO:0000256" key="2">
    <source>
        <dbReference type="ARBA" id="ARBA00022741"/>
    </source>
</evidence>
<keyword evidence="10" id="KW-1185">Reference proteome</keyword>
<dbReference type="Gene3D" id="3.30.565.10">
    <property type="entry name" value="Histidine kinase-like ATPase, C-terminal domain"/>
    <property type="match status" value="1"/>
</dbReference>
<keyword evidence="1" id="KW-0808">Transferase</keyword>
<dbReference type="CDD" id="cd16917">
    <property type="entry name" value="HATPase_UhpB-NarQ-NarX-like"/>
    <property type="match status" value="1"/>
</dbReference>
<dbReference type="Gene3D" id="3.40.50.2300">
    <property type="match status" value="1"/>
</dbReference>
<dbReference type="Pfam" id="PF02518">
    <property type="entry name" value="HATPase_c"/>
    <property type="match status" value="1"/>
</dbReference>
<dbReference type="InterPro" id="IPR035965">
    <property type="entry name" value="PAS-like_dom_sf"/>
</dbReference>
<dbReference type="Proteomes" id="UP000245533">
    <property type="component" value="Unassembled WGS sequence"/>
</dbReference>
<proteinExistence type="predicted"/>
<evidence type="ECO:0000313" key="10">
    <source>
        <dbReference type="Proteomes" id="UP000245533"/>
    </source>
</evidence>
<dbReference type="OrthoDB" id="9760839at2"/>
<dbReference type="GO" id="GO:0006355">
    <property type="term" value="P:regulation of DNA-templated transcription"/>
    <property type="evidence" value="ECO:0007669"/>
    <property type="project" value="InterPro"/>
</dbReference>
<evidence type="ECO:0000313" key="9">
    <source>
        <dbReference type="EMBL" id="PWN05071.1"/>
    </source>
</evidence>
<sequence length="473" mass="53696">MNTLLAGYKGESYTILKNALKRRQHTVTSGEPDEQLLEELSRRNYPLIILSDFSEEALQFSRNIRALESGKRYTIIAVISVDHLDQIHRLLDADVDQYIVESLFDEQRLDVRLAFAEKMARNKEGQYLIEQKLKESEARSRSILRTTVDAIITIDDRGTIRTFNRAAEKLFQYTASEVIGKNVHVLMPQPYRREHDDYMENYHKTGNRKIIGIGRDVTGKRKDGSTFPMYLAVSEVNVNGQRLYTGIIRNITEQRRLEQEVLRISEHERRRIGQDLHDGLGQMLTGISLINRNIAHSLHEENHPLAGEIDEITNLIKEADEFARNLSRGLIPVEFEGDGFNAALERLVQNAERLLNISCTLTLGSNIHFDDNTSLTHLYRIAQEATSNAVKHGNASEVHITLRANDEKLTLRIDDNGTGFAPDWDEKKGLGVRIMMFRARLIGANVEISDSHLGGASILVTLLHVGSTYSIKD</sequence>